<organism evidence="2 3">
    <name type="scientific">Actinomyces ruminis</name>
    <dbReference type="NCBI Taxonomy" id="1937003"/>
    <lineage>
        <taxon>Bacteria</taxon>
        <taxon>Bacillati</taxon>
        <taxon>Actinomycetota</taxon>
        <taxon>Actinomycetes</taxon>
        <taxon>Actinomycetales</taxon>
        <taxon>Actinomycetaceae</taxon>
        <taxon>Actinomyces</taxon>
    </lineage>
</organism>
<keyword evidence="3" id="KW-1185">Reference proteome</keyword>
<evidence type="ECO:0000313" key="2">
    <source>
        <dbReference type="EMBL" id="PHP52723.1"/>
    </source>
</evidence>
<proteinExistence type="predicted"/>
<feature type="transmembrane region" description="Helical" evidence="1">
    <location>
        <begin position="109"/>
        <end position="132"/>
    </location>
</feature>
<keyword evidence="1" id="KW-0812">Transmembrane</keyword>
<dbReference type="Proteomes" id="UP000194577">
    <property type="component" value="Unassembled WGS sequence"/>
</dbReference>
<evidence type="ECO:0000256" key="1">
    <source>
        <dbReference type="SAM" id="Phobius"/>
    </source>
</evidence>
<keyword evidence="1" id="KW-1133">Transmembrane helix</keyword>
<dbReference type="EMBL" id="MTPX02000041">
    <property type="protein sequence ID" value="PHP52723.1"/>
    <property type="molecule type" value="Genomic_DNA"/>
</dbReference>
<dbReference type="RefSeq" id="WP_086614072.1">
    <property type="nucleotide sequence ID" value="NZ_MTPX02000041.1"/>
</dbReference>
<evidence type="ECO:0000313" key="3">
    <source>
        <dbReference type="Proteomes" id="UP000194577"/>
    </source>
</evidence>
<accession>A0ABX4MB72</accession>
<keyword evidence="1" id="KW-0472">Membrane</keyword>
<evidence type="ECO:0008006" key="4">
    <source>
        <dbReference type="Google" id="ProtNLM"/>
    </source>
</evidence>
<feature type="transmembrane region" description="Helical" evidence="1">
    <location>
        <begin position="42"/>
        <end position="65"/>
    </location>
</feature>
<gene>
    <name evidence="2" type="ORF">BW737_007650</name>
</gene>
<comment type="caution">
    <text evidence="2">The sequence shown here is derived from an EMBL/GenBank/DDBJ whole genome shotgun (WGS) entry which is preliminary data.</text>
</comment>
<reference evidence="2 3" key="1">
    <citation type="submission" date="2017-10" db="EMBL/GenBank/DDBJ databases">
        <title>Draft genome sequence of cellulolytic Actinomyces sp CtC72 isolated from cattle rumen fluid.</title>
        <authorList>
            <person name="Joshi A.J."/>
            <person name="Vasudevan G."/>
            <person name="Lanjekar V.B."/>
            <person name="Hivarkar S."/>
            <person name="Engineer A."/>
            <person name="Pore S.D."/>
            <person name="Dhakephalkar P.K."/>
            <person name="Dagar S."/>
        </authorList>
    </citation>
    <scope>NUCLEOTIDE SEQUENCE [LARGE SCALE GENOMIC DNA]</scope>
    <source>
        <strain evidence="3">CtC72</strain>
    </source>
</reference>
<name>A0ABX4MB72_9ACTO</name>
<feature type="transmembrane region" description="Helical" evidence="1">
    <location>
        <begin position="85"/>
        <end position="103"/>
    </location>
</feature>
<protein>
    <recommendedName>
        <fullName evidence="4">DUF2975 domain-containing protein</fullName>
    </recommendedName>
</protein>
<sequence>MRLVFVAAFLHALLVAGAMVYLYLLVGEIYATEPSLRFPLLASVLVTAIPLPWLGACLLVAGYAWRAMHGETRGLEMLLHRVRPLLAVQAGAALLIPPFIGWLEDVGHIAVAGASLFVASLALLAWALTGVIRAEAEAHSDNGAVLERR</sequence>